<dbReference type="RefSeq" id="WP_202205067.1">
    <property type="nucleotide sequence ID" value="NZ_BNEE01000006.1"/>
</dbReference>
<evidence type="ECO:0000256" key="5">
    <source>
        <dbReference type="ARBA" id="ARBA00023239"/>
    </source>
</evidence>
<protein>
    <recommendedName>
        <fullName evidence="2 9">Carbonic anhydrase</fullName>
        <ecNumber evidence="2 9">4.2.1.1</ecNumber>
    </recommendedName>
    <alternativeName>
        <fullName evidence="9">Carbonate dehydratase</fullName>
    </alternativeName>
</protein>
<evidence type="ECO:0000256" key="1">
    <source>
        <dbReference type="ARBA" id="ARBA00006217"/>
    </source>
</evidence>
<comment type="function">
    <text evidence="6">Catalyzes the reversible hydration of carbon dioxide to form bicarbonate.</text>
</comment>
<comment type="similarity">
    <text evidence="1 9">Belongs to the beta-class carbonic anhydrase family.</text>
</comment>
<dbReference type="InterPro" id="IPR001765">
    <property type="entry name" value="Carbonic_anhydrase"/>
</dbReference>
<feature type="binding site" evidence="8">
    <location>
        <position position="98"/>
    </location>
    <ligand>
        <name>Zn(2+)</name>
        <dbReference type="ChEBI" id="CHEBI:29105"/>
    </ligand>
</feature>
<evidence type="ECO:0000256" key="9">
    <source>
        <dbReference type="RuleBase" id="RU003956"/>
    </source>
</evidence>
<dbReference type="SMART" id="SM00947">
    <property type="entry name" value="Pro_CA"/>
    <property type="match status" value="1"/>
</dbReference>
<dbReference type="GO" id="GO:0004089">
    <property type="term" value="F:carbonate dehydratase activity"/>
    <property type="evidence" value="ECO:0007669"/>
    <property type="project" value="UniProtKB-UniRule"/>
</dbReference>
<dbReference type="InterPro" id="IPR015892">
    <property type="entry name" value="Carbonic_anhydrase_CS"/>
</dbReference>
<comment type="function">
    <text evidence="9">Reversible hydration of carbon dioxide.</text>
</comment>
<organism evidence="10 11">
    <name type="scientific">Streptomyces xanthophaeus</name>
    <dbReference type="NCBI Taxonomy" id="67385"/>
    <lineage>
        <taxon>Bacteria</taxon>
        <taxon>Bacillati</taxon>
        <taxon>Actinomycetota</taxon>
        <taxon>Actinomycetes</taxon>
        <taxon>Kitasatosporales</taxon>
        <taxon>Streptomycetaceae</taxon>
        <taxon>Streptomyces</taxon>
    </lineage>
</organism>
<dbReference type="AlphaFoldDB" id="A0A919LCQ4"/>
<comment type="caution">
    <text evidence="10">The sequence shown here is derived from an EMBL/GenBank/DDBJ whole genome shotgun (WGS) entry which is preliminary data.</text>
</comment>
<accession>A0A919LCQ4</accession>
<dbReference type="EC" id="4.2.1.1" evidence="2 9"/>
<feature type="binding site" evidence="8">
    <location>
        <position position="101"/>
    </location>
    <ligand>
        <name>Zn(2+)</name>
        <dbReference type="ChEBI" id="CHEBI:29105"/>
    </ligand>
</feature>
<dbReference type="PANTHER" id="PTHR11002">
    <property type="entry name" value="CARBONIC ANHYDRASE"/>
    <property type="match status" value="1"/>
</dbReference>
<keyword evidence="5 9" id="KW-0456">Lyase</keyword>
<dbReference type="GO" id="GO:0015976">
    <property type="term" value="P:carbon utilization"/>
    <property type="evidence" value="ECO:0007669"/>
    <property type="project" value="InterPro"/>
</dbReference>
<evidence type="ECO:0000256" key="3">
    <source>
        <dbReference type="ARBA" id="ARBA00022723"/>
    </source>
</evidence>
<dbReference type="PROSITE" id="PS00704">
    <property type="entry name" value="PROK_CO2_ANHYDRASE_1"/>
    <property type="match status" value="1"/>
</dbReference>
<dbReference type="EMBL" id="BNEE01000006">
    <property type="protein sequence ID" value="GHI85536.1"/>
    <property type="molecule type" value="Genomic_DNA"/>
</dbReference>
<dbReference type="Gene3D" id="3.40.1050.10">
    <property type="entry name" value="Carbonic anhydrase"/>
    <property type="match status" value="1"/>
</dbReference>
<evidence type="ECO:0000256" key="6">
    <source>
        <dbReference type="ARBA" id="ARBA00024993"/>
    </source>
</evidence>
<reference evidence="10" key="1">
    <citation type="submission" date="2020-09" db="EMBL/GenBank/DDBJ databases">
        <title>Whole genome shotgun sequence of Streptomyces xanthophaeus NBRC 12829.</title>
        <authorList>
            <person name="Komaki H."/>
            <person name="Tamura T."/>
        </authorList>
    </citation>
    <scope>NUCLEOTIDE SEQUENCE</scope>
    <source>
        <strain evidence="10">NBRC 12829</strain>
    </source>
</reference>
<dbReference type="InterPro" id="IPR036874">
    <property type="entry name" value="Carbonic_anhydrase_sf"/>
</dbReference>
<feature type="binding site" evidence="8">
    <location>
        <position position="38"/>
    </location>
    <ligand>
        <name>Zn(2+)</name>
        <dbReference type="ChEBI" id="CHEBI:29105"/>
    </ligand>
</feature>
<evidence type="ECO:0000256" key="4">
    <source>
        <dbReference type="ARBA" id="ARBA00022833"/>
    </source>
</evidence>
<dbReference type="GO" id="GO:0008270">
    <property type="term" value="F:zinc ion binding"/>
    <property type="evidence" value="ECO:0007669"/>
    <property type="project" value="UniProtKB-UniRule"/>
</dbReference>
<keyword evidence="3 8" id="KW-0479">Metal-binding</keyword>
<dbReference type="PANTHER" id="PTHR11002:SF76">
    <property type="entry name" value="CARBONIC ANHYDRASE"/>
    <property type="match status" value="1"/>
</dbReference>
<evidence type="ECO:0000313" key="10">
    <source>
        <dbReference type="EMBL" id="GHI85536.1"/>
    </source>
</evidence>
<dbReference type="Proteomes" id="UP000600026">
    <property type="component" value="Unassembled WGS sequence"/>
</dbReference>
<name>A0A919LCQ4_9ACTN</name>
<proteinExistence type="inferred from homology"/>
<dbReference type="PROSITE" id="PS00705">
    <property type="entry name" value="PROK_CO2_ANHYDRASE_2"/>
    <property type="match status" value="1"/>
</dbReference>
<keyword evidence="11" id="KW-1185">Reference proteome</keyword>
<evidence type="ECO:0000256" key="8">
    <source>
        <dbReference type="PIRSR" id="PIRSR601765-1"/>
    </source>
</evidence>
<feature type="binding site" evidence="8">
    <location>
        <position position="40"/>
    </location>
    <ligand>
        <name>Zn(2+)</name>
        <dbReference type="ChEBI" id="CHEBI:29105"/>
    </ligand>
</feature>
<comment type="catalytic activity">
    <reaction evidence="7 9">
        <text>hydrogencarbonate + H(+) = CO2 + H2O</text>
        <dbReference type="Rhea" id="RHEA:10748"/>
        <dbReference type="ChEBI" id="CHEBI:15377"/>
        <dbReference type="ChEBI" id="CHEBI:15378"/>
        <dbReference type="ChEBI" id="CHEBI:16526"/>
        <dbReference type="ChEBI" id="CHEBI:17544"/>
        <dbReference type="EC" id="4.2.1.1"/>
    </reaction>
</comment>
<evidence type="ECO:0000256" key="2">
    <source>
        <dbReference type="ARBA" id="ARBA00012925"/>
    </source>
</evidence>
<evidence type="ECO:0000313" key="11">
    <source>
        <dbReference type="Proteomes" id="UP000600026"/>
    </source>
</evidence>
<keyword evidence="4 8" id="KW-0862">Zinc</keyword>
<comment type="cofactor">
    <cofactor evidence="8">
        <name>Zn(2+)</name>
        <dbReference type="ChEBI" id="CHEBI:29105"/>
    </cofactor>
    <text evidence="8">Binds 1 zinc ion per subunit.</text>
</comment>
<evidence type="ECO:0000256" key="7">
    <source>
        <dbReference type="ARBA" id="ARBA00048348"/>
    </source>
</evidence>
<dbReference type="Pfam" id="PF00484">
    <property type="entry name" value="Pro_CA"/>
    <property type="match status" value="1"/>
</dbReference>
<dbReference type="SUPFAM" id="SSF53056">
    <property type="entry name" value="beta-carbonic anhydrase, cab"/>
    <property type="match status" value="1"/>
</dbReference>
<sequence length="200" mass="22126">MDDLLKRARSFRHRIAREKEIFRSFALGQSPATLFITCSDSRVVPTLITAAAPGELFELRNAGNIVPPYRPGYRTGEAATIEYAVEVLKVRDIIVCGHSHCGAVGAVARGEDLTHLPSVAEWVDFARPALTGLLDIPPKDPALPDAVQRHVTAQLMTLRGYPQIERGTAEGQLSLHGWFYRVDTGDLWELDETRGVFGQY</sequence>
<gene>
    <name evidence="10" type="ORF">Sxan_29000</name>
</gene>